<organism evidence="4">
    <name type="scientific">Nyssomyia neivai</name>
    <dbReference type="NCBI Taxonomy" id="330878"/>
    <lineage>
        <taxon>Eukaryota</taxon>
        <taxon>Metazoa</taxon>
        <taxon>Ecdysozoa</taxon>
        <taxon>Arthropoda</taxon>
        <taxon>Hexapoda</taxon>
        <taxon>Insecta</taxon>
        <taxon>Pterygota</taxon>
        <taxon>Neoptera</taxon>
        <taxon>Endopterygota</taxon>
        <taxon>Diptera</taxon>
        <taxon>Nematocera</taxon>
        <taxon>Psychodoidea</taxon>
        <taxon>Psychodidae</taxon>
        <taxon>Nyssomyia</taxon>
    </lineage>
</organism>
<dbReference type="PANTHER" id="PTHR43861">
    <property type="entry name" value="TRANS-ACONITATE 2-METHYLTRANSFERASE-RELATED"/>
    <property type="match status" value="1"/>
</dbReference>
<dbReference type="GO" id="GO:0008168">
    <property type="term" value="F:methyltransferase activity"/>
    <property type="evidence" value="ECO:0007669"/>
    <property type="project" value="UniProtKB-KW"/>
</dbReference>
<dbReference type="InterPro" id="IPR041698">
    <property type="entry name" value="Methyltransf_25"/>
</dbReference>
<dbReference type="EMBL" id="GFDF01007226">
    <property type="protein sequence ID" value="JAV06858.1"/>
    <property type="molecule type" value="Transcribed_RNA"/>
</dbReference>
<dbReference type="InterPro" id="IPR029063">
    <property type="entry name" value="SAM-dependent_MTases_sf"/>
</dbReference>
<protein>
    <submittedName>
        <fullName evidence="4">Putative juvenile hormone acid o-methyltransferase</fullName>
    </submittedName>
</protein>
<keyword evidence="2 4" id="KW-0808">Transferase</keyword>
<feature type="domain" description="Methyltransferase" evidence="3">
    <location>
        <begin position="34"/>
        <end position="132"/>
    </location>
</feature>
<dbReference type="GO" id="GO:0032259">
    <property type="term" value="P:methylation"/>
    <property type="evidence" value="ECO:0007669"/>
    <property type="project" value="UniProtKB-KW"/>
</dbReference>
<evidence type="ECO:0000259" key="3">
    <source>
        <dbReference type="Pfam" id="PF13649"/>
    </source>
</evidence>
<reference evidence="4" key="1">
    <citation type="submission" date="2016-12" db="EMBL/GenBank/DDBJ databases">
        <title>An insight into the sialome and mialome of the sand fly, Nyssomyia neivai.</title>
        <authorList>
            <person name="Sebastian V."/>
            <person name="Goulart T.M."/>
            <person name="Oliveira W."/>
            <person name="Calvo E."/>
            <person name="Oliveira L.F."/>
            <person name="Pinto M.C."/>
            <person name="Rosselino A.M."/>
            <person name="Ribeiro J.M."/>
        </authorList>
    </citation>
    <scope>NUCLEOTIDE SEQUENCE</scope>
</reference>
<sequence>MRYLIECVCFRCRTMGKLFEDHGKRLKWFGGERVLDLGCGVGDVTRRIILPLLPQNYGSLTCADASTHMLCAAQKELEGVRNVEFLVMDIEVDLQVSLLGSFHKIFSTFCLMFMEDQRKVYENVWKLLAPGGECFIIILVTGTIFETGFHLAETPKWCEHLKHYRKTFVFPYREDPNPERTVINLLQSTGYSDVFVKKDNVFDVYPTVEDLRDNIRAMPSFPNNMTQQDKEDLLEDQVKFGLTLNSVQECLDESKPIEPRRVTLTIHARKPLN</sequence>
<evidence type="ECO:0000256" key="2">
    <source>
        <dbReference type="ARBA" id="ARBA00022679"/>
    </source>
</evidence>
<dbReference type="CDD" id="cd02440">
    <property type="entry name" value="AdoMet_MTases"/>
    <property type="match status" value="1"/>
</dbReference>
<evidence type="ECO:0000313" key="4">
    <source>
        <dbReference type="EMBL" id="JAV06858.1"/>
    </source>
</evidence>
<accession>A0A1L8DK59</accession>
<proteinExistence type="predicted"/>
<name>A0A1L8DK59_9DIPT</name>
<dbReference type="PANTHER" id="PTHR43861:SF1">
    <property type="entry name" value="TRANS-ACONITATE 2-METHYLTRANSFERASE"/>
    <property type="match status" value="1"/>
</dbReference>
<dbReference type="Pfam" id="PF13649">
    <property type="entry name" value="Methyltransf_25"/>
    <property type="match status" value="1"/>
</dbReference>
<evidence type="ECO:0000256" key="1">
    <source>
        <dbReference type="ARBA" id="ARBA00022603"/>
    </source>
</evidence>
<keyword evidence="1 4" id="KW-0489">Methyltransferase</keyword>
<dbReference type="AlphaFoldDB" id="A0A1L8DK59"/>
<dbReference type="Gene3D" id="3.40.50.150">
    <property type="entry name" value="Vaccinia Virus protein VP39"/>
    <property type="match status" value="1"/>
</dbReference>
<dbReference type="SUPFAM" id="SSF53335">
    <property type="entry name" value="S-adenosyl-L-methionine-dependent methyltransferases"/>
    <property type="match status" value="1"/>
</dbReference>